<evidence type="ECO:0000313" key="1">
    <source>
        <dbReference type="EMBL" id="NYF40088.1"/>
    </source>
</evidence>
<comment type="caution">
    <text evidence="1">The sequence shown here is derived from an EMBL/GenBank/DDBJ whole genome shotgun (WGS) entry which is preliminary data.</text>
</comment>
<protein>
    <submittedName>
        <fullName evidence="1">Uncharacterized protein</fullName>
    </submittedName>
</protein>
<organism evidence="1 2">
    <name type="scientific">Streptosporangium sandarakinum</name>
    <dbReference type="NCBI Taxonomy" id="1260955"/>
    <lineage>
        <taxon>Bacteria</taxon>
        <taxon>Bacillati</taxon>
        <taxon>Actinomycetota</taxon>
        <taxon>Actinomycetes</taxon>
        <taxon>Streptosporangiales</taxon>
        <taxon>Streptosporangiaceae</taxon>
        <taxon>Streptosporangium</taxon>
    </lineage>
</organism>
<accession>A0A852UX41</accession>
<keyword evidence="2" id="KW-1185">Reference proteome</keyword>
<dbReference type="AlphaFoldDB" id="A0A852UX41"/>
<dbReference type="Proteomes" id="UP000576393">
    <property type="component" value="Unassembled WGS sequence"/>
</dbReference>
<name>A0A852UX41_9ACTN</name>
<dbReference type="EMBL" id="JACCCO010000001">
    <property type="protein sequence ID" value="NYF40088.1"/>
    <property type="molecule type" value="Genomic_DNA"/>
</dbReference>
<reference evidence="1 2" key="1">
    <citation type="submission" date="2020-07" db="EMBL/GenBank/DDBJ databases">
        <title>Sequencing the genomes of 1000 actinobacteria strains.</title>
        <authorList>
            <person name="Klenk H.-P."/>
        </authorList>
    </citation>
    <scope>NUCLEOTIDE SEQUENCE [LARGE SCALE GENOMIC DNA]</scope>
    <source>
        <strain evidence="1 2">DSM 45763</strain>
    </source>
</reference>
<sequence>MEMDLFAEEISDDELYLYQLDETTLLASMSTASTLA</sequence>
<gene>
    <name evidence="1" type="ORF">HDA43_002247</name>
</gene>
<evidence type="ECO:0000313" key="2">
    <source>
        <dbReference type="Proteomes" id="UP000576393"/>
    </source>
</evidence>
<proteinExistence type="predicted"/>